<evidence type="ECO:0000313" key="16">
    <source>
        <dbReference type="Proteomes" id="UP000067461"/>
    </source>
</evidence>
<dbReference type="Pfam" id="PF00749">
    <property type="entry name" value="tRNA-synt_1c"/>
    <property type="match status" value="1"/>
</dbReference>
<evidence type="ECO:0000256" key="10">
    <source>
        <dbReference type="RuleBase" id="RU363037"/>
    </source>
</evidence>
<dbReference type="InterPro" id="IPR004514">
    <property type="entry name" value="Gln-tRNA-synth"/>
</dbReference>
<dbReference type="PANTHER" id="PTHR43097">
    <property type="entry name" value="GLUTAMINE-TRNA LIGASE"/>
    <property type="match status" value="1"/>
</dbReference>
<dbReference type="InterPro" id="IPR020056">
    <property type="entry name" value="Rbsml_bL25/Gln-tRNA_synth_N"/>
</dbReference>
<name>A0A060NHT8_9BURK</name>
<feature type="binding site" evidence="9">
    <location>
        <position position="107"/>
    </location>
    <ligand>
        <name>L-glutamine</name>
        <dbReference type="ChEBI" id="CHEBI:58359"/>
    </ligand>
</feature>
<organism evidence="15 16">
    <name type="scientific">Serpentinimonas raichei</name>
    <dbReference type="NCBI Taxonomy" id="1458425"/>
    <lineage>
        <taxon>Bacteria</taxon>
        <taxon>Pseudomonadati</taxon>
        <taxon>Pseudomonadota</taxon>
        <taxon>Betaproteobacteria</taxon>
        <taxon>Burkholderiales</taxon>
        <taxon>Comamonadaceae</taxon>
        <taxon>Serpentinimonas</taxon>
    </lineage>
</organism>
<evidence type="ECO:0000256" key="2">
    <source>
        <dbReference type="ARBA" id="ARBA00022490"/>
    </source>
</evidence>
<evidence type="ECO:0000256" key="1">
    <source>
        <dbReference type="ARBA" id="ARBA00005594"/>
    </source>
</evidence>
<comment type="catalytic activity">
    <reaction evidence="8 9">
        <text>tRNA(Gln) + L-glutamine + ATP = L-glutaminyl-tRNA(Gln) + AMP + diphosphate</text>
        <dbReference type="Rhea" id="RHEA:20121"/>
        <dbReference type="Rhea" id="RHEA-COMP:9662"/>
        <dbReference type="Rhea" id="RHEA-COMP:9681"/>
        <dbReference type="ChEBI" id="CHEBI:30616"/>
        <dbReference type="ChEBI" id="CHEBI:33019"/>
        <dbReference type="ChEBI" id="CHEBI:58359"/>
        <dbReference type="ChEBI" id="CHEBI:78442"/>
        <dbReference type="ChEBI" id="CHEBI:78521"/>
        <dbReference type="ChEBI" id="CHEBI:456215"/>
        <dbReference type="EC" id="6.1.1.18"/>
    </reaction>
</comment>
<dbReference type="GO" id="GO:0005524">
    <property type="term" value="F:ATP binding"/>
    <property type="evidence" value="ECO:0007669"/>
    <property type="project" value="UniProtKB-UniRule"/>
</dbReference>
<dbReference type="GO" id="GO:0004819">
    <property type="term" value="F:glutamine-tRNA ligase activity"/>
    <property type="evidence" value="ECO:0007669"/>
    <property type="project" value="UniProtKB-UniRule"/>
</dbReference>
<comment type="caution">
    <text evidence="9">Lacks conserved residue(s) required for the propagation of feature annotation.</text>
</comment>
<dbReference type="PROSITE" id="PS00178">
    <property type="entry name" value="AA_TRNA_LIGASE_I"/>
    <property type="match status" value="1"/>
</dbReference>
<dbReference type="OrthoDB" id="9801560at2"/>
<dbReference type="Gene3D" id="3.40.50.620">
    <property type="entry name" value="HUPs"/>
    <property type="match status" value="1"/>
</dbReference>
<feature type="region of interest" description="Disordered" evidence="11">
    <location>
        <begin position="1"/>
        <end position="26"/>
    </location>
</feature>
<dbReference type="NCBIfam" id="TIGR00440">
    <property type="entry name" value="glnS"/>
    <property type="match status" value="1"/>
</dbReference>
<feature type="binding site" evidence="9">
    <location>
        <begin position="81"/>
        <end position="87"/>
    </location>
    <ligand>
        <name>ATP</name>
        <dbReference type="ChEBI" id="CHEBI:30616"/>
    </ligand>
</feature>
<evidence type="ECO:0000256" key="5">
    <source>
        <dbReference type="ARBA" id="ARBA00022840"/>
    </source>
</evidence>
<gene>
    <name evidence="9" type="primary">glnS</name>
    <name evidence="15" type="ORF">SRAA_0908</name>
</gene>
<feature type="short sequence motif" description="'HIGH' region" evidence="9">
    <location>
        <begin position="74"/>
        <end position="84"/>
    </location>
</feature>
<dbReference type="HOGENOM" id="CLU_001882_2_3_4"/>
<feature type="binding site" evidence="9">
    <location>
        <begin position="75"/>
        <end position="77"/>
    </location>
    <ligand>
        <name>ATP</name>
        <dbReference type="ChEBI" id="CHEBI:30616"/>
    </ligand>
</feature>
<dbReference type="Pfam" id="PF03950">
    <property type="entry name" value="tRNA-synt_1c_C"/>
    <property type="match status" value="1"/>
</dbReference>
<dbReference type="SUPFAM" id="SSF50715">
    <property type="entry name" value="Ribosomal protein L25-like"/>
    <property type="match status" value="1"/>
</dbReference>
<keyword evidence="5 9" id="KW-0067">ATP-binding</keyword>
<feature type="compositionally biased region" description="Low complexity" evidence="11">
    <location>
        <begin position="13"/>
        <end position="24"/>
    </location>
</feature>
<dbReference type="InterPro" id="IPR049437">
    <property type="entry name" value="tRNA-synt_1c_C2"/>
</dbReference>
<feature type="domain" description="tRNA synthetases class I (E and Q) anti-codon binding" evidence="14">
    <location>
        <begin position="529"/>
        <end position="601"/>
    </location>
</feature>
<dbReference type="InterPro" id="IPR020059">
    <property type="entry name" value="Glu/Gln-tRNA-synth_Ib_codon-bd"/>
</dbReference>
<dbReference type="RefSeq" id="WP_045531209.1">
    <property type="nucleotide sequence ID" value="NZ_AP014568.1"/>
</dbReference>
<dbReference type="InterPro" id="IPR001412">
    <property type="entry name" value="aa-tRNA-synth_I_CS"/>
</dbReference>
<feature type="compositionally biased region" description="Pro residues" evidence="11">
    <location>
        <begin position="1"/>
        <end position="11"/>
    </location>
</feature>
<comment type="subunit">
    <text evidence="9">Monomer.</text>
</comment>
<protein>
    <recommendedName>
        <fullName evidence="9">Glutamine--tRNA ligase</fullName>
        <ecNumber evidence="9">6.1.1.18</ecNumber>
    </recommendedName>
    <alternativeName>
        <fullName evidence="9">Glutaminyl-tRNA synthetase</fullName>
        <shortName evidence="9">GlnRS</shortName>
    </alternativeName>
</protein>
<dbReference type="HAMAP" id="MF_00126">
    <property type="entry name" value="Gln_tRNA_synth"/>
    <property type="match status" value="1"/>
</dbReference>
<evidence type="ECO:0000256" key="4">
    <source>
        <dbReference type="ARBA" id="ARBA00022741"/>
    </source>
</evidence>
<dbReference type="KEGG" id="cbaa:SRAA_0908"/>
<dbReference type="InterPro" id="IPR050132">
    <property type="entry name" value="Gln/Glu-tRNA_Ligase"/>
</dbReference>
<evidence type="ECO:0000256" key="6">
    <source>
        <dbReference type="ARBA" id="ARBA00022917"/>
    </source>
</evidence>
<dbReference type="Pfam" id="PF20974">
    <property type="entry name" value="tRNA-synt_1c_C2"/>
    <property type="match status" value="1"/>
</dbReference>
<evidence type="ECO:0000256" key="3">
    <source>
        <dbReference type="ARBA" id="ARBA00022598"/>
    </source>
</evidence>
<feature type="region of interest" description="Disordered" evidence="11">
    <location>
        <begin position="44"/>
        <end position="67"/>
    </location>
</feature>
<evidence type="ECO:0000313" key="15">
    <source>
        <dbReference type="EMBL" id="BAO80762.1"/>
    </source>
</evidence>
<dbReference type="FunFam" id="3.40.50.620:FF:000037">
    <property type="entry name" value="Glutamine--tRNA ligase cytoplasmic"/>
    <property type="match status" value="1"/>
</dbReference>
<feature type="binding site" evidence="9">
    <location>
        <position position="279"/>
    </location>
    <ligand>
        <name>ATP</name>
        <dbReference type="ChEBI" id="CHEBI:30616"/>
    </ligand>
</feature>
<sequence length="624" mass="69521">MSSRPAPPTPHRTPSAEAAPPTEAKPSHFLRQIIEADLQAGTYASRRWGGSPGDAAHHAAGAPDPARIRTRFPPEPNGYLHIGHAKSICLNFGLARDYGGVCHLRFDDTNPEKEEQEYVDAIDAAVRWLGFDWQSGVAGPSDSHRYFASDYFDFMYRAAEYLVQAGHAYVDEQSAEAMRANRGDFNRPGLNSPDRSRSPAENLERLRQMRAGLHPDGAMVLRAKIDMASPNLNLRDPALYRIRRATHHRTGDAWCIYPMYTYAHPIEDALEQITHSICTLEFEDQRPFYDWLLERLAEGGLLQHPLPRQYEFARLNLTYVLTSKRKLAQLVSEGRVSGWDDPRLPTLAGLRRRGYTPSAIRLFAERIGASKSDSWIDYATLEGCLREDLEHSAPRAMAVLEPLKLVLQNWAELHGSPDATERCTLPALPHTPEGGDVALPPRQFLLGRELWIERDDFAAVPPKGYKRLHPPQADGGPGNRVRLKGAYVIECTGYRADANGHITEVHAVLLPGTKSGSPGADSVKAKAAITWVAAADAVPAEVRLYERLFNTAQPEAGGADFLQALNPDSLQTVQAWLEPTLAQAQPEQRFQFERHGYFVADRHDHSPARLVFNRIAALKDSWGK</sequence>
<keyword evidence="7 9" id="KW-0030">Aminoacyl-tRNA synthetase</keyword>
<dbReference type="EC" id="6.1.1.18" evidence="9"/>
<dbReference type="SUPFAM" id="SSF52374">
    <property type="entry name" value="Nucleotidylyl transferase"/>
    <property type="match status" value="1"/>
</dbReference>
<dbReference type="InterPro" id="IPR014729">
    <property type="entry name" value="Rossmann-like_a/b/a_fold"/>
</dbReference>
<keyword evidence="16" id="KW-1185">Reference proteome</keyword>
<evidence type="ECO:0000256" key="7">
    <source>
        <dbReference type="ARBA" id="ARBA00023146"/>
    </source>
</evidence>
<keyword evidence="6 9" id="KW-0648">Protein biosynthesis</keyword>
<feature type="binding site" evidence="9">
    <location>
        <position position="260"/>
    </location>
    <ligand>
        <name>L-glutamine</name>
        <dbReference type="ChEBI" id="CHEBI:58359"/>
    </ligand>
</feature>
<dbReference type="AlphaFoldDB" id="A0A060NHT8"/>
<dbReference type="NCBIfam" id="NF011291">
    <property type="entry name" value="PRK14703.1"/>
    <property type="match status" value="1"/>
</dbReference>
<dbReference type="EMBL" id="AP014568">
    <property type="protein sequence ID" value="BAO80762.1"/>
    <property type="molecule type" value="Genomic_DNA"/>
</dbReference>
<dbReference type="PANTHER" id="PTHR43097:SF5">
    <property type="entry name" value="GLUTAMATE--TRNA LIGASE"/>
    <property type="match status" value="1"/>
</dbReference>
<comment type="similarity">
    <text evidence="1 9 10">Belongs to the class-I aminoacyl-tRNA synthetase family.</text>
</comment>
<feature type="domain" description="Glutamyl/glutaminyl-tRNA synthetase class Ib anti-codon binding" evidence="13">
    <location>
        <begin position="393"/>
        <end position="508"/>
    </location>
</feature>
<dbReference type="InterPro" id="IPR000924">
    <property type="entry name" value="Glu/Gln-tRNA-synth"/>
</dbReference>
<feature type="region of interest" description="Disordered" evidence="11">
    <location>
        <begin position="182"/>
        <end position="201"/>
    </location>
</feature>
<feature type="binding site" evidence="9">
    <location>
        <begin position="314"/>
        <end position="315"/>
    </location>
    <ligand>
        <name>ATP</name>
        <dbReference type="ChEBI" id="CHEBI:30616"/>
    </ligand>
</feature>
<dbReference type="STRING" id="1458425.SRAA_0908"/>
<dbReference type="InterPro" id="IPR022861">
    <property type="entry name" value="Gln_tRNA_ligase_bac"/>
</dbReference>
<evidence type="ECO:0000256" key="8">
    <source>
        <dbReference type="ARBA" id="ARBA00048270"/>
    </source>
</evidence>
<feature type="short sequence motif" description="'KMSKS' region" evidence="9">
    <location>
        <begin position="321"/>
        <end position="325"/>
    </location>
</feature>
<keyword evidence="4 9" id="KW-0547">Nucleotide-binding</keyword>
<reference evidence="15 16" key="1">
    <citation type="journal article" date="2014" name="Nat. Commun.">
        <title>Physiological and genomic features of highly alkaliphilic hydrogen-utilizing Betaproteobacteria from a continental serpentinizing site.</title>
        <authorList>
            <person name="Suzuki S."/>
            <person name="Kuenen J.G."/>
            <person name="Schipper K."/>
            <person name="van der Velde S."/>
            <person name="Ishii S."/>
            <person name="Wu A."/>
            <person name="Sorokin D.Y."/>
            <person name="Tenney A."/>
            <person name="Meng X.Y."/>
            <person name="Morrill P.L."/>
            <person name="Kamagata Y."/>
            <person name="Muyzer G."/>
            <person name="Nealson K.H."/>
        </authorList>
    </citation>
    <scope>NUCLEOTIDE SEQUENCE [LARGE SCALE GENOMIC DNA]</scope>
    <source>
        <strain evidence="15 16">A1</strain>
    </source>
</reference>
<accession>A0A060NHT8</accession>
<dbReference type="GO" id="GO:0006424">
    <property type="term" value="P:glutamyl-tRNA aminoacylation"/>
    <property type="evidence" value="ECO:0007669"/>
    <property type="project" value="UniProtKB-UniRule"/>
</dbReference>
<keyword evidence="2 9" id="KW-0963">Cytoplasm</keyword>
<comment type="subcellular location">
    <subcellularLocation>
        <location evidence="9">Cytoplasm</location>
    </subcellularLocation>
</comment>
<feature type="domain" description="Glutamyl/glutaminyl-tRNA synthetase class Ib catalytic" evidence="12">
    <location>
        <begin position="68"/>
        <end position="389"/>
    </location>
</feature>
<proteinExistence type="inferred from homology"/>
<dbReference type="InterPro" id="IPR020058">
    <property type="entry name" value="Glu/Gln-tRNA-synth_Ib_cat-dom"/>
</dbReference>
<dbReference type="Gene3D" id="2.40.240.10">
    <property type="entry name" value="Ribosomal Protein L25, Chain P"/>
    <property type="match status" value="2"/>
</dbReference>
<evidence type="ECO:0000259" key="13">
    <source>
        <dbReference type="Pfam" id="PF03950"/>
    </source>
</evidence>
<dbReference type="Proteomes" id="UP000067461">
    <property type="component" value="Chromosome"/>
</dbReference>
<keyword evidence="3 9" id="KW-0436">Ligase</keyword>
<evidence type="ECO:0000259" key="14">
    <source>
        <dbReference type="Pfam" id="PF20974"/>
    </source>
</evidence>
<dbReference type="GO" id="GO:0005829">
    <property type="term" value="C:cytosol"/>
    <property type="evidence" value="ECO:0007669"/>
    <property type="project" value="TreeGrafter"/>
</dbReference>
<evidence type="ECO:0000256" key="11">
    <source>
        <dbReference type="SAM" id="MobiDB-lite"/>
    </source>
</evidence>
<evidence type="ECO:0000259" key="12">
    <source>
        <dbReference type="Pfam" id="PF00749"/>
    </source>
</evidence>
<evidence type="ECO:0000256" key="9">
    <source>
        <dbReference type="HAMAP-Rule" id="MF_00126"/>
    </source>
</evidence>
<dbReference type="GO" id="GO:0006425">
    <property type="term" value="P:glutaminyl-tRNA aminoacylation"/>
    <property type="evidence" value="ECO:0007669"/>
    <property type="project" value="UniProtKB-UniRule"/>
</dbReference>
<dbReference type="InterPro" id="IPR011035">
    <property type="entry name" value="Ribosomal_bL25/Gln-tRNA_synth"/>
</dbReference>
<dbReference type="PRINTS" id="PR00987">
    <property type="entry name" value="TRNASYNTHGLU"/>
</dbReference>